<proteinExistence type="inferred from homology"/>
<dbReference type="InterPro" id="IPR006016">
    <property type="entry name" value="UspA"/>
</dbReference>
<dbReference type="SUPFAM" id="SSF52402">
    <property type="entry name" value="Adenine nucleotide alpha hydrolases-like"/>
    <property type="match status" value="2"/>
</dbReference>
<sequence>MAVVAAADAVAHPPAVPRPHQCAQRGQDVRVDFTGIVVGSDGSASSDEAVRWAAAEAVRAGVPLRVVVAYHWRWPGRPARAEELDRFAREHAETMVARSVTVARQAEPAVAVDGVAVMGVPADVLLTSAAKAAMLVVGAKSDHGFAAALLGSVAFEVATYATCPVTVVRGRADGATGPVIAAVDGSAAAEGVLATGFEQAARRGCDLLALRVHPPEAPVAAELAASLAPWRARHPAVRAQSRLVDGHPAQVLVEASRDARLVVVGHRGHGGFAGLLLGSVGQALLHHAGCPVLVLRGAPPR</sequence>
<evidence type="ECO:0000256" key="1">
    <source>
        <dbReference type="ARBA" id="ARBA00008791"/>
    </source>
</evidence>
<dbReference type="EMBL" id="CP073721">
    <property type="protein sequence ID" value="UWZ40542.1"/>
    <property type="molecule type" value="Genomic_DNA"/>
</dbReference>
<feature type="domain" description="UspA" evidence="2">
    <location>
        <begin position="36"/>
        <end position="169"/>
    </location>
</feature>
<accession>A0ABY5ZIG5</accession>
<keyword evidence="4" id="KW-1185">Reference proteome</keyword>
<reference evidence="3" key="1">
    <citation type="submission" date="2021-04" db="EMBL/GenBank/DDBJ databases">
        <title>Biosynthetic gene clusters of Dactylosporangioum roseum.</title>
        <authorList>
            <person name="Hartkoorn R.C."/>
            <person name="Beaudoing E."/>
            <person name="Hot D."/>
            <person name="Moureu S."/>
        </authorList>
    </citation>
    <scope>NUCLEOTIDE SEQUENCE</scope>
    <source>
        <strain evidence="3">NRRL B-16295</strain>
    </source>
</reference>
<dbReference type="InterPro" id="IPR006015">
    <property type="entry name" value="Universal_stress_UspA"/>
</dbReference>
<evidence type="ECO:0000313" key="3">
    <source>
        <dbReference type="EMBL" id="UWZ40542.1"/>
    </source>
</evidence>
<name>A0ABY5ZIG5_9ACTN</name>
<dbReference type="Pfam" id="PF00582">
    <property type="entry name" value="Usp"/>
    <property type="match status" value="2"/>
</dbReference>
<evidence type="ECO:0000313" key="4">
    <source>
        <dbReference type="Proteomes" id="UP001058271"/>
    </source>
</evidence>
<gene>
    <name evidence="3" type="ORF">Drose_23255</name>
</gene>
<dbReference type="PANTHER" id="PTHR46268">
    <property type="entry name" value="STRESS RESPONSE PROTEIN NHAX"/>
    <property type="match status" value="1"/>
</dbReference>
<organism evidence="3 4">
    <name type="scientific">Dactylosporangium roseum</name>
    <dbReference type="NCBI Taxonomy" id="47989"/>
    <lineage>
        <taxon>Bacteria</taxon>
        <taxon>Bacillati</taxon>
        <taxon>Actinomycetota</taxon>
        <taxon>Actinomycetes</taxon>
        <taxon>Micromonosporales</taxon>
        <taxon>Micromonosporaceae</taxon>
        <taxon>Dactylosporangium</taxon>
    </lineage>
</organism>
<dbReference type="Gene3D" id="3.40.50.620">
    <property type="entry name" value="HUPs"/>
    <property type="match status" value="2"/>
</dbReference>
<dbReference type="PANTHER" id="PTHR46268:SF6">
    <property type="entry name" value="UNIVERSAL STRESS PROTEIN UP12"/>
    <property type="match status" value="1"/>
</dbReference>
<evidence type="ECO:0000259" key="2">
    <source>
        <dbReference type="Pfam" id="PF00582"/>
    </source>
</evidence>
<dbReference type="Proteomes" id="UP001058271">
    <property type="component" value="Chromosome"/>
</dbReference>
<feature type="domain" description="UspA" evidence="2">
    <location>
        <begin position="178"/>
        <end position="296"/>
    </location>
</feature>
<comment type="similarity">
    <text evidence="1">Belongs to the universal stress protein A family.</text>
</comment>
<dbReference type="PRINTS" id="PR01438">
    <property type="entry name" value="UNVRSLSTRESS"/>
</dbReference>
<dbReference type="InterPro" id="IPR014729">
    <property type="entry name" value="Rossmann-like_a/b/a_fold"/>
</dbReference>
<protein>
    <submittedName>
        <fullName evidence="3">Universal stress protein</fullName>
    </submittedName>
</protein>